<dbReference type="GO" id="GO:0016491">
    <property type="term" value="F:oxidoreductase activity"/>
    <property type="evidence" value="ECO:0007669"/>
    <property type="project" value="UniProtKB-KW"/>
</dbReference>
<keyword evidence="3" id="KW-0560">Oxidoreductase</keyword>
<dbReference type="PRINTS" id="PR00081">
    <property type="entry name" value="GDHRDH"/>
</dbReference>
<comment type="similarity">
    <text evidence="1">Belongs to the short-chain dehydrogenases/reductases (SDR) family.</text>
</comment>
<dbReference type="EMBL" id="QEAP01000013">
    <property type="protein sequence ID" value="TPX77869.1"/>
    <property type="molecule type" value="Genomic_DNA"/>
</dbReference>
<name>A0A507FN71_9FUNG</name>
<evidence type="ECO:0000313" key="4">
    <source>
        <dbReference type="EMBL" id="TPX77869.1"/>
    </source>
</evidence>
<proteinExistence type="inferred from homology"/>
<dbReference type="CDD" id="cd05327">
    <property type="entry name" value="retinol-DH_like_SDR_c_like"/>
    <property type="match status" value="1"/>
</dbReference>
<dbReference type="SUPFAM" id="SSF51735">
    <property type="entry name" value="NAD(P)-binding Rossmann-fold domains"/>
    <property type="match status" value="1"/>
</dbReference>
<dbReference type="PANTHER" id="PTHR24320:SF282">
    <property type="entry name" value="WW DOMAIN-CONTAINING OXIDOREDUCTASE"/>
    <property type="match status" value="1"/>
</dbReference>
<keyword evidence="5" id="KW-1185">Reference proteome</keyword>
<dbReference type="OrthoDB" id="191139at2759"/>
<evidence type="ECO:0000256" key="2">
    <source>
        <dbReference type="ARBA" id="ARBA00022857"/>
    </source>
</evidence>
<reference evidence="4 5" key="1">
    <citation type="journal article" date="2019" name="Sci. Rep.">
        <title>Comparative genomics of chytrid fungi reveal insights into the obligate biotrophic and pathogenic lifestyle of Synchytrium endobioticum.</title>
        <authorList>
            <person name="van de Vossenberg B.T.L.H."/>
            <person name="Warris S."/>
            <person name="Nguyen H.D.T."/>
            <person name="van Gent-Pelzer M.P.E."/>
            <person name="Joly D.L."/>
            <person name="van de Geest H.C."/>
            <person name="Bonants P.J.M."/>
            <person name="Smith D.S."/>
            <person name="Levesque C.A."/>
            <person name="van der Lee T.A.J."/>
        </authorList>
    </citation>
    <scope>NUCLEOTIDE SEQUENCE [LARGE SCALE GENOMIC DNA]</scope>
    <source>
        <strain evidence="4 5">CBS 675.73</strain>
    </source>
</reference>
<evidence type="ECO:0000313" key="5">
    <source>
        <dbReference type="Proteomes" id="UP000320333"/>
    </source>
</evidence>
<dbReference type="InterPro" id="IPR036291">
    <property type="entry name" value="NAD(P)-bd_dom_sf"/>
</dbReference>
<accession>A0A507FN71</accession>
<protein>
    <submittedName>
        <fullName evidence="4">Uncharacterized protein</fullName>
    </submittedName>
</protein>
<evidence type="ECO:0000256" key="1">
    <source>
        <dbReference type="ARBA" id="ARBA00006484"/>
    </source>
</evidence>
<dbReference type="InterPro" id="IPR002347">
    <property type="entry name" value="SDR_fam"/>
</dbReference>
<evidence type="ECO:0000256" key="3">
    <source>
        <dbReference type="ARBA" id="ARBA00023002"/>
    </source>
</evidence>
<dbReference type="Pfam" id="PF00106">
    <property type="entry name" value="adh_short"/>
    <property type="match status" value="1"/>
</dbReference>
<dbReference type="Proteomes" id="UP000320333">
    <property type="component" value="Unassembled WGS sequence"/>
</dbReference>
<sequence length="336" mass="36733">MIAHVLALLATCAISVYLFFTWTVFFTPGFSAAETPSLEGKTAIITGANSGLGLSSVKLMAAKGCRISKGKAEEAIALVKKSVPDADLAFMHLDLSDWDTVKKFAAEFIKTGRPLHILMNNAGIMAPYDFQLSKNGVEMQMAGNHLGHFYLTSLLLPVLEKTAKANKNDSVRIVNLSSIGHTLTYWSGIDFEHINDPKRYVSYMAYGQSKLANILFSNHLQKVLDAKKLNNVYVNSVHPGAVSTNLLKESAYLSWIISLVEPITNLLMLAPDTGALTQVYCAVSPKIVDGQCKAKYFVPTATLGETSAFGKDPVLAEKLWDWSVDVLEKKGFSCTW</sequence>
<gene>
    <name evidence="4" type="ORF">CcCBS67573_g00895</name>
</gene>
<keyword evidence="2" id="KW-0521">NADP</keyword>
<dbReference type="Gene3D" id="3.40.50.720">
    <property type="entry name" value="NAD(P)-binding Rossmann-like Domain"/>
    <property type="match status" value="1"/>
</dbReference>
<dbReference type="AlphaFoldDB" id="A0A507FN71"/>
<comment type="caution">
    <text evidence="4">The sequence shown here is derived from an EMBL/GenBank/DDBJ whole genome shotgun (WGS) entry which is preliminary data.</text>
</comment>
<organism evidence="4 5">
    <name type="scientific">Chytriomyces confervae</name>
    <dbReference type="NCBI Taxonomy" id="246404"/>
    <lineage>
        <taxon>Eukaryota</taxon>
        <taxon>Fungi</taxon>
        <taxon>Fungi incertae sedis</taxon>
        <taxon>Chytridiomycota</taxon>
        <taxon>Chytridiomycota incertae sedis</taxon>
        <taxon>Chytridiomycetes</taxon>
        <taxon>Chytridiales</taxon>
        <taxon>Chytriomycetaceae</taxon>
        <taxon>Chytriomyces</taxon>
    </lineage>
</organism>
<dbReference type="STRING" id="246404.A0A507FN71"/>
<dbReference type="PANTHER" id="PTHR24320">
    <property type="entry name" value="RETINOL DEHYDROGENASE"/>
    <property type="match status" value="1"/>
</dbReference>